<organism evidence="1 2">
    <name type="scientific">Tistlia consotensis USBA 355</name>
    <dbReference type="NCBI Taxonomy" id="560819"/>
    <lineage>
        <taxon>Bacteria</taxon>
        <taxon>Pseudomonadati</taxon>
        <taxon>Pseudomonadota</taxon>
        <taxon>Alphaproteobacteria</taxon>
        <taxon>Rhodospirillales</taxon>
        <taxon>Rhodovibrionaceae</taxon>
        <taxon>Tistlia</taxon>
    </lineage>
</organism>
<dbReference type="EMBL" id="FWZX01000016">
    <property type="protein sequence ID" value="SMF45587.1"/>
    <property type="molecule type" value="Genomic_DNA"/>
</dbReference>
<name>A0A1Y6CCD2_9PROT</name>
<gene>
    <name evidence="1" type="ORF">SAMN05428998_11619</name>
</gene>
<protein>
    <submittedName>
        <fullName evidence="1">Uncharacterized protein</fullName>
    </submittedName>
</protein>
<sequence length="53" mass="6251">MIETIDLPDSKVLDTDAVREFRNLYAQRHFPGLGYVKKLSMKHHIETFAHFFS</sequence>
<evidence type="ECO:0000313" key="2">
    <source>
        <dbReference type="Proteomes" id="UP000192917"/>
    </source>
</evidence>
<dbReference type="AlphaFoldDB" id="A0A1Y6CCD2"/>
<proteinExistence type="predicted"/>
<keyword evidence="2" id="KW-1185">Reference proteome</keyword>
<evidence type="ECO:0000313" key="1">
    <source>
        <dbReference type="EMBL" id="SMF45587.1"/>
    </source>
</evidence>
<dbReference type="Proteomes" id="UP000192917">
    <property type="component" value="Unassembled WGS sequence"/>
</dbReference>
<reference evidence="1 2" key="1">
    <citation type="submission" date="2017-04" db="EMBL/GenBank/DDBJ databases">
        <authorList>
            <person name="Afonso C.L."/>
            <person name="Miller P.J."/>
            <person name="Scott M.A."/>
            <person name="Spackman E."/>
            <person name="Goraichik I."/>
            <person name="Dimitrov K.M."/>
            <person name="Suarez D.L."/>
            <person name="Swayne D.E."/>
        </authorList>
    </citation>
    <scope>NUCLEOTIDE SEQUENCE [LARGE SCALE GENOMIC DNA]</scope>
    <source>
        <strain evidence="1 2">USBA 355</strain>
    </source>
</reference>
<accession>A0A1Y6CCD2</accession>